<dbReference type="AlphaFoldDB" id="Q7NC87"/>
<gene>
    <name evidence="1" type="ordered locus">gsr3092</name>
</gene>
<dbReference type="Gene3D" id="3.40.50.1010">
    <property type="entry name" value="5'-nuclease"/>
    <property type="match status" value="1"/>
</dbReference>
<dbReference type="InParanoid" id="Q7NC87"/>
<dbReference type="KEGG" id="gvi:gsr3092"/>
<dbReference type="Proteomes" id="UP000000557">
    <property type="component" value="Chromosome"/>
</dbReference>
<dbReference type="SUPFAM" id="SSF88723">
    <property type="entry name" value="PIN domain-like"/>
    <property type="match status" value="1"/>
</dbReference>
<dbReference type="EMBL" id="BA000045">
    <property type="protein sequence ID" value="BAC91033.1"/>
    <property type="molecule type" value="Genomic_DNA"/>
</dbReference>
<sequence length="44" mass="4861">MPTVDGLITATAARHGLAVATRNLRHFQMFGARVVNPWEGQKIQ</sequence>
<dbReference type="HOGENOM" id="CLU_219794_0_0_3"/>
<reference evidence="1 2" key="2">
    <citation type="journal article" date="2003" name="DNA Res.">
        <title>Complete genome structure of Gloeobacter violaceus PCC 7421, a cyanobacterium that lacks thylakoids (supplement).</title>
        <authorList>
            <person name="Nakamura Y."/>
            <person name="Kaneko T."/>
            <person name="Sato S."/>
            <person name="Mimuro M."/>
            <person name="Miyashita H."/>
            <person name="Tsuchiya T."/>
            <person name="Sasamoto S."/>
            <person name="Watanabe A."/>
            <person name="Kawashima K."/>
            <person name="Kishida Y."/>
            <person name="Kiyokawa C."/>
            <person name="Kohara M."/>
            <person name="Matsumoto M."/>
            <person name="Matsuno A."/>
            <person name="Nakazaki N."/>
            <person name="Shimpo S."/>
            <person name="Takeuchi C."/>
            <person name="Yamada M."/>
            <person name="Tabata S."/>
        </authorList>
    </citation>
    <scope>NUCLEOTIDE SEQUENCE [LARGE SCALE GENOMIC DNA]</scope>
    <source>
        <strain evidence="2">ATCC 29082 / PCC 7421</strain>
    </source>
</reference>
<accession>Q7NC87</accession>
<dbReference type="eggNOG" id="COG1487">
    <property type="taxonomic scope" value="Bacteria"/>
</dbReference>
<evidence type="ECO:0000313" key="2">
    <source>
        <dbReference type="Proteomes" id="UP000000557"/>
    </source>
</evidence>
<protein>
    <submittedName>
        <fullName evidence="1">Gsr3092 protein</fullName>
    </submittedName>
</protein>
<name>Q7NC87_GLOVI</name>
<dbReference type="OrthoDB" id="9815354at2"/>
<evidence type="ECO:0000313" key="1">
    <source>
        <dbReference type="EMBL" id="BAC91033.1"/>
    </source>
</evidence>
<organism evidence="1 2">
    <name type="scientific">Gloeobacter violaceus (strain ATCC 29082 / PCC 7421)</name>
    <dbReference type="NCBI Taxonomy" id="251221"/>
    <lineage>
        <taxon>Bacteria</taxon>
        <taxon>Bacillati</taxon>
        <taxon>Cyanobacteriota</taxon>
        <taxon>Cyanophyceae</taxon>
        <taxon>Gloeobacterales</taxon>
        <taxon>Gloeobacteraceae</taxon>
        <taxon>Gloeobacter</taxon>
    </lineage>
</organism>
<dbReference type="EnsemblBacteria" id="BAC91033">
    <property type="protein sequence ID" value="BAC91033"/>
    <property type="gene ID" value="BAC91033"/>
</dbReference>
<keyword evidence="2" id="KW-1185">Reference proteome</keyword>
<dbReference type="InterPro" id="IPR029060">
    <property type="entry name" value="PIN-like_dom_sf"/>
</dbReference>
<proteinExistence type="predicted"/>
<reference evidence="1 2" key="1">
    <citation type="journal article" date="2003" name="DNA Res.">
        <title>Complete genome structure of Gloeobacter violaceus PCC 7421, a cyanobacterium that lacks thylakoids.</title>
        <authorList>
            <person name="Nakamura Y."/>
            <person name="Kaneko T."/>
            <person name="Sato S."/>
            <person name="Mimuro M."/>
            <person name="Miyashita H."/>
            <person name="Tsuchiya T."/>
            <person name="Sasamoto S."/>
            <person name="Watanabe A."/>
            <person name="Kawashima K."/>
            <person name="Kishida Y."/>
            <person name="Kiyokawa C."/>
            <person name="Kohara M."/>
            <person name="Matsumoto M."/>
            <person name="Matsuno A."/>
            <person name="Nakazaki N."/>
            <person name="Shimpo S."/>
            <person name="Takeuchi C."/>
            <person name="Yamada M."/>
            <person name="Tabata S."/>
        </authorList>
    </citation>
    <scope>NUCLEOTIDE SEQUENCE [LARGE SCALE GENOMIC DNA]</scope>
    <source>
        <strain evidence="2">ATCC 29082 / PCC 7421</strain>
    </source>
</reference>
<dbReference type="STRING" id="251221.gene:10760597"/>